<dbReference type="PANTHER" id="PTHR11206">
    <property type="entry name" value="MULTIDRUG RESISTANCE PROTEIN"/>
    <property type="match status" value="1"/>
</dbReference>
<sequence>MQTTPATTRSSRNPSPSRRCRSTQRRWPSPLFWGRSLPYWSSLRTRLTSGRQAIFCQSIILGLNGALQTLVSQSFGAGNIRECGIILNRGRIVAFLAFIPIVIILCLCEPFMLAVGMDPIASEYASTYTYFLIPAMFFHSQFDATRQYLNSQNKAQMVMYTMIVTSMLHFVWLEVFVKSWGWDIYGISLATIITYFSNFAAITAFCLWDKEVRKSFFWFTKESSQDLKGYLKVGIPSTTMLCLEWWSFEVLAFMAGYISVSALSAHVVVLNTHVLLIMVPLGAQVAATVLVGQAMGEGNHRKANQYFKLVALYNLILNGLIAVWMHVDREGLADIFTSEENAGALKPMIMEAYSIDALILIFHGLAMVQAGAVRGLGMLELATWMVLIAFYLVALPAAYLFAFPFNMGMPGLWWGVVTGGIAEIALYVIILRYFCNWKALAVKISMELKEGGNMLMSPNMSMNRSISKGLKEPLMDQERRHAIN</sequence>
<feature type="transmembrane region" description="Helical" evidence="3">
    <location>
        <begin position="157"/>
        <end position="173"/>
    </location>
</feature>
<dbReference type="Pfam" id="PF01554">
    <property type="entry name" value="MatE"/>
    <property type="match status" value="2"/>
</dbReference>
<organism evidence="4 5">
    <name type="scientific">Halteria grandinella</name>
    <dbReference type="NCBI Taxonomy" id="5974"/>
    <lineage>
        <taxon>Eukaryota</taxon>
        <taxon>Sar</taxon>
        <taxon>Alveolata</taxon>
        <taxon>Ciliophora</taxon>
        <taxon>Intramacronucleata</taxon>
        <taxon>Spirotrichea</taxon>
        <taxon>Stichotrichia</taxon>
        <taxon>Sporadotrichida</taxon>
        <taxon>Halteriidae</taxon>
        <taxon>Halteria</taxon>
    </lineage>
</organism>
<dbReference type="NCBIfam" id="TIGR00797">
    <property type="entry name" value="matE"/>
    <property type="match status" value="1"/>
</dbReference>
<feature type="transmembrane region" description="Helical" evidence="3">
    <location>
        <begin position="250"/>
        <end position="269"/>
    </location>
</feature>
<comment type="caution">
    <text evidence="4">The sequence shown here is derived from an EMBL/GenBank/DDBJ whole genome shotgun (WGS) entry which is preliminary data.</text>
</comment>
<dbReference type="GO" id="GO:0015297">
    <property type="term" value="F:antiporter activity"/>
    <property type="evidence" value="ECO:0007669"/>
    <property type="project" value="InterPro"/>
</dbReference>
<feature type="transmembrane region" description="Helical" evidence="3">
    <location>
        <begin position="411"/>
        <end position="435"/>
    </location>
</feature>
<keyword evidence="5" id="KW-1185">Reference proteome</keyword>
<feature type="transmembrane region" description="Helical" evidence="3">
    <location>
        <begin position="127"/>
        <end position="145"/>
    </location>
</feature>
<feature type="transmembrane region" description="Helical" evidence="3">
    <location>
        <begin position="306"/>
        <end position="327"/>
    </location>
</feature>
<gene>
    <name evidence="4" type="ORF">FGO68_gene3275</name>
</gene>
<dbReference type="Proteomes" id="UP000785679">
    <property type="component" value="Unassembled WGS sequence"/>
</dbReference>
<accession>A0A8J8NRR6</accession>
<dbReference type="AlphaFoldDB" id="A0A8J8NRR6"/>
<feature type="transmembrane region" description="Helical" evidence="3">
    <location>
        <begin position="352"/>
        <end position="372"/>
    </location>
</feature>
<keyword evidence="3" id="KW-1133">Transmembrane helix</keyword>
<feature type="compositionally biased region" description="Low complexity" evidence="2">
    <location>
        <begin position="1"/>
        <end position="17"/>
    </location>
</feature>
<keyword evidence="3" id="KW-0472">Membrane</keyword>
<feature type="transmembrane region" description="Helical" evidence="3">
    <location>
        <begin position="92"/>
        <end position="115"/>
    </location>
</feature>
<reference evidence="4" key="1">
    <citation type="submission" date="2019-06" db="EMBL/GenBank/DDBJ databases">
        <authorList>
            <person name="Zheng W."/>
        </authorList>
    </citation>
    <scope>NUCLEOTIDE SEQUENCE</scope>
    <source>
        <strain evidence="4">QDHG01</strain>
    </source>
</reference>
<evidence type="ECO:0000256" key="3">
    <source>
        <dbReference type="SAM" id="Phobius"/>
    </source>
</evidence>
<keyword evidence="3" id="KW-0812">Transmembrane</keyword>
<dbReference type="InterPro" id="IPR002528">
    <property type="entry name" value="MATE_fam"/>
</dbReference>
<dbReference type="EMBL" id="RRYP01008273">
    <property type="protein sequence ID" value="TNV79888.1"/>
    <property type="molecule type" value="Genomic_DNA"/>
</dbReference>
<evidence type="ECO:0000256" key="2">
    <source>
        <dbReference type="SAM" id="MobiDB-lite"/>
    </source>
</evidence>
<evidence type="ECO:0000313" key="4">
    <source>
        <dbReference type="EMBL" id="TNV79888.1"/>
    </source>
</evidence>
<dbReference type="GO" id="GO:0042910">
    <property type="term" value="F:xenobiotic transmembrane transporter activity"/>
    <property type="evidence" value="ECO:0007669"/>
    <property type="project" value="InterPro"/>
</dbReference>
<dbReference type="OrthoDB" id="422231at2759"/>
<evidence type="ECO:0000313" key="5">
    <source>
        <dbReference type="Proteomes" id="UP000785679"/>
    </source>
</evidence>
<feature type="region of interest" description="Disordered" evidence="2">
    <location>
        <begin position="1"/>
        <end position="23"/>
    </location>
</feature>
<name>A0A8J8NRR6_HALGN</name>
<feature type="transmembrane region" description="Helical" evidence="3">
    <location>
        <begin position="185"/>
        <end position="208"/>
    </location>
</feature>
<feature type="transmembrane region" description="Helical" evidence="3">
    <location>
        <begin position="275"/>
        <end position="294"/>
    </location>
</feature>
<feature type="transmembrane region" description="Helical" evidence="3">
    <location>
        <begin position="384"/>
        <end position="405"/>
    </location>
</feature>
<proteinExistence type="inferred from homology"/>
<dbReference type="GO" id="GO:0016020">
    <property type="term" value="C:membrane"/>
    <property type="evidence" value="ECO:0007669"/>
    <property type="project" value="InterPro"/>
</dbReference>
<comment type="similarity">
    <text evidence="1">Belongs to the multi antimicrobial extrusion (MATE) (TC 2.A.66.1) family.</text>
</comment>
<evidence type="ECO:0000256" key="1">
    <source>
        <dbReference type="ARBA" id="ARBA00010199"/>
    </source>
</evidence>
<protein>
    <submittedName>
        <fullName evidence="4">Uncharacterized protein</fullName>
    </submittedName>
</protein>